<dbReference type="EMBL" id="AVBG01000002">
    <property type="protein sequence ID" value="KGP92751.1"/>
    <property type="molecule type" value="Genomic_DNA"/>
</dbReference>
<name>A0A0A2V1R6_9BACI</name>
<evidence type="ECO:0000256" key="1">
    <source>
        <dbReference type="SAM" id="MobiDB-lite"/>
    </source>
</evidence>
<keyword evidence="3" id="KW-1185">Reference proteome</keyword>
<gene>
    <name evidence="2" type="ORF">N780_14750</name>
</gene>
<dbReference type="AlphaFoldDB" id="A0A0A2V1R6"/>
<evidence type="ECO:0000313" key="3">
    <source>
        <dbReference type="Proteomes" id="UP000030153"/>
    </source>
</evidence>
<sequence length="60" mass="6629">MVSIGNKLCVSMQRSSVGALGKYIARGGLWNEETLAGERGRRDPAGWVSDRGMKTKRKFD</sequence>
<feature type="region of interest" description="Disordered" evidence="1">
    <location>
        <begin position="40"/>
        <end position="60"/>
    </location>
</feature>
<dbReference type="Proteomes" id="UP000030153">
    <property type="component" value="Unassembled WGS sequence"/>
</dbReference>
<evidence type="ECO:0000313" key="2">
    <source>
        <dbReference type="EMBL" id="KGP92751.1"/>
    </source>
</evidence>
<proteinExistence type="predicted"/>
<protein>
    <submittedName>
        <fullName evidence="2">Uncharacterized protein</fullName>
    </submittedName>
</protein>
<reference evidence="2 3" key="1">
    <citation type="submission" date="2013-08" db="EMBL/GenBank/DDBJ databases">
        <title>Genome of Pontibacillus chungwhensis.</title>
        <authorList>
            <person name="Wang Q."/>
            <person name="Wang G."/>
        </authorList>
    </citation>
    <scope>NUCLEOTIDE SEQUENCE [LARGE SCALE GENOMIC DNA]</scope>
    <source>
        <strain evidence="2 3">BH030062</strain>
    </source>
</reference>
<organism evidence="2 3">
    <name type="scientific">Pontibacillus chungwhensis BH030062</name>
    <dbReference type="NCBI Taxonomy" id="1385513"/>
    <lineage>
        <taxon>Bacteria</taxon>
        <taxon>Bacillati</taxon>
        <taxon>Bacillota</taxon>
        <taxon>Bacilli</taxon>
        <taxon>Bacillales</taxon>
        <taxon>Bacillaceae</taxon>
        <taxon>Pontibacillus</taxon>
    </lineage>
</organism>
<comment type="caution">
    <text evidence="2">The sequence shown here is derived from an EMBL/GenBank/DDBJ whole genome shotgun (WGS) entry which is preliminary data.</text>
</comment>
<accession>A0A0A2V1R6</accession>